<reference evidence="2 3" key="1">
    <citation type="submission" date="2016-10" db="EMBL/GenBank/DDBJ databases">
        <authorList>
            <person name="de Groot N.N."/>
        </authorList>
    </citation>
    <scope>NUCLEOTIDE SEQUENCE [LARGE SCALE GENOMIC DNA]</scope>
    <source>
        <strain evidence="2 3">CGMCC 4.3143</strain>
    </source>
</reference>
<dbReference type="EMBL" id="FNBE01000001">
    <property type="protein sequence ID" value="SDE55773.1"/>
    <property type="molecule type" value="Genomic_DNA"/>
</dbReference>
<evidence type="ECO:0000313" key="2">
    <source>
        <dbReference type="EMBL" id="SDE55773.1"/>
    </source>
</evidence>
<proteinExistence type="predicted"/>
<keyword evidence="1" id="KW-0732">Signal</keyword>
<evidence type="ECO:0000313" key="3">
    <source>
        <dbReference type="Proteomes" id="UP000198967"/>
    </source>
</evidence>
<evidence type="ECO:0000256" key="1">
    <source>
        <dbReference type="SAM" id="SignalP"/>
    </source>
</evidence>
<keyword evidence="3" id="KW-1185">Reference proteome</keyword>
<name>A0A1G7DWD6_PSEOR</name>
<feature type="signal peptide" evidence="1">
    <location>
        <begin position="1"/>
        <end position="22"/>
    </location>
</feature>
<dbReference type="Proteomes" id="UP000198967">
    <property type="component" value="Unassembled WGS sequence"/>
</dbReference>
<organism evidence="2 3">
    <name type="scientific">Pseudonocardia oroxyli</name>
    <dbReference type="NCBI Taxonomy" id="366584"/>
    <lineage>
        <taxon>Bacteria</taxon>
        <taxon>Bacillati</taxon>
        <taxon>Actinomycetota</taxon>
        <taxon>Actinomycetes</taxon>
        <taxon>Pseudonocardiales</taxon>
        <taxon>Pseudonocardiaceae</taxon>
        <taxon>Pseudonocardia</taxon>
    </lineage>
</organism>
<sequence>MQVRTMARVATVGLVAAPLALAASGMASASEGGHGGGYCVGPVASQDGGLADLDAAIDPTLNVGSILGGPTSQQVVKADRSNSGILQSGDCGSAFQAADLIGVALDVSPTINLGGLLGGATQQSVSTLDSSNSGIVQS</sequence>
<dbReference type="OrthoDB" id="3573522at2"/>
<dbReference type="AlphaFoldDB" id="A0A1G7DWD6"/>
<accession>A0A1G7DWD6</accession>
<gene>
    <name evidence="2" type="ORF">SAMN05216377_101170</name>
</gene>
<feature type="chain" id="PRO_5039010700" description="Secreted protein" evidence="1">
    <location>
        <begin position="23"/>
        <end position="138"/>
    </location>
</feature>
<evidence type="ECO:0008006" key="4">
    <source>
        <dbReference type="Google" id="ProtNLM"/>
    </source>
</evidence>
<protein>
    <recommendedName>
        <fullName evidence="4">Secreted protein</fullName>
    </recommendedName>
</protein>
<dbReference type="RefSeq" id="WP_143029906.1">
    <property type="nucleotide sequence ID" value="NZ_FNBE01000001.1"/>
</dbReference>